<dbReference type="CDD" id="cd06261">
    <property type="entry name" value="TM_PBP2"/>
    <property type="match status" value="1"/>
</dbReference>
<dbReference type="PANTHER" id="PTHR43163">
    <property type="entry name" value="DIPEPTIDE TRANSPORT SYSTEM PERMEASE PROTEIN DPPB-RELATED"/>
    <property type="match status" value="1"/>
</dbReference>
<evidence type="ECO:0000256" key="5">
    <source>
        <dbReference type="ARBA" id="ARBA00022989"/>
    </source>
</evidence>
<feature type="transmembrane region" description="Helical" evidence="7">
    <location>
        <begin position="207"/>
        <end position="226"/>
    </location>
</feature>
<dbReference type="SUPFAM" id="SSF161098">
    <property type="entry name" value="MetI-like"/>
    <property type="match status" value="1"/>
</dbReference>
<evidence type="ECO:0000256" key="4">
    <source>
        <dbReference type="ARBA" id="ARBA00022692"/>
    </source>
</evidence>
<dbReference type="GO" id="GO:0005886">
    <property type="term" value="C:plasma membrane"/>
    <property type="evidence" value="ECO:0007669"/>
    <property type="project" value="UniProtKB-SubCell"/>
</dbReference>
<feature type="transmembrane region" description="Helical" evidence="7">
    <location>
        <begin position="136"/>
        <end position="157"/>
    </location>
</feature>
<evidence type="ECO:0000256" key="2">
    <source>
        <dbReference type="ARBA" id="ARBA00022448"/>
    </source>
</evidence>
<evidence type="ECO:0000256" key="7">
    <source>
        <dbReference type="RuleBase" id="RU363032"/>
    </source>
</evidence>
<comment type="subcellular location">
    <subcellularLocation>
        <location evidence="1 7">Cell membrane</location>
        <topology evidence="1 7">Multi-pass membrane protein</topology>
    </subcellularLocation>
</comment>
<feature type="transmembrane region" description="Helical" evidence="7">
    <location>
        <begin position="105"/>
        <end position="124"/>
    </location>
</feature>
<evidence type="ECO:0000259" key="8">
    <source>
        <dbReference type="PROSITE" id="PS50928"/>
    </source>
</evidence>
<feature type="domain" description="ABC transmembrane type-1" evidence="8">
    <location>
        <begin position="97"/>
        <end position="330"/>
    </location>
</feature>
<organism evidence="9 10">
    <name type="scientific">Candidatus Pullichristensenella excrementigallinarum</name>
    <dbReference type="NCBI Taxonomy" id="2840907"/>
    <lineage>
        <taxon>Bacteria</taxon>
        <taxon>Bacillati</taxon>
        <taxon>Bacillota</taxon>
        <taxon>Clostridia</taxon>
        <taxon>Candidatus Pullichristensenella</taxon>
    </lineage>
</organism>
<comment type="caution">
    <text evidence="9">The sequence shown here is derived from an EMBL/GenBank/DDBJ whole genome shotgun (WGS) entry which is preliminary data.</text>
</comment>
<dbReference type="Pfam" id="PF19300">
    <property type="entry name" value="BPD_transp_1_N"/>
    <property type="match status" value="1"/>
</dbReference>
<dbReference type="Gene3D" id="1.10.3720.10">
    <property type="entry name" value="MetI-like"/>
    <property type="match status" value="1"/>
</dbReference>
<protein>
    <submittedName>
        <fullName evidence="9">ABC transporter permease</fullName>
    </submittedName>
</protein>
<keyword evidence="2 7" id="KW-0813">Transport</keyword>
<evidence type="ECO:0000313" key="9">
    <source>
        <dbReference type="EMBL" id="HIU33926.1"/>
    </source>
</evidence>
<dbReference type="GO" id="GO:0055085">
    <property type="term" value="P:transmembrane transport"/>
    <property type="evidence" value="ECO:0007669"/>
    <property type="project" value="InterPro"/>
</dbReference>
<dbReference type="Pfam" id="PF00528">
    <property type="entry name" value="BPD_transp_1"/>
    <property type="match status" value="1"/>
</dbReference>
<sequence>MNLLAYIRKRLLMLVLVLLGLSIITFTMINLTPVDPVILWGGEKASPEVLEKVRQDYGLDQPVVVQYFHYMANIFQGNFGVSLSTKHEVAADIATYFPATLELVLVAWVFALLVGVPLGILSAVKSNSIFDGLTRVVSLGGISMPLFWLGLLLQMLLFKQLGWLPLQGRLDDMVAILNPIEKHTGLYLIDSLITGNYIAFGDALKHIIMPALTLSVSGIATIMRMTRSCMLEILSKDYMVMAKTYGLSKRKVFFQYGLKNALVPIITIVSMSMCSNLMGSVVVESIFDWPGIGRYATRCILNADYSPVMAVVLMMGAIYVVINLVVDILYFMIDKRIAYDSQE</sequence>
<dbReference type="PROSITE" id="PS50928">
    <property type="entry name" value="ABC_TM1"/>
    <property type="match status" value="1"/>
</dbReference>
<dbReference type="InterPro" id="IPR045621">
    <property type="entry name" value="BPD_transp_1_N"/>
</dbReference>
<keyword evidence="5 7" id="KW-1133">Transmembrane helix</keyword>
<gene>
    <name evidence="9" type="ORF">IAB02_05130</name>
</gene>
<keyword evidence="6 7" id="KW-0472">Membrane</keyword>
<keyword evidence="3" id="KW-1003">Cell membrane</keyword>
<feature type="transmembrane region" description="Helical" evidence="7">
    <location>
        <begin position="261"/>
        <end position="287"/>
    </location>
</feature>
<dbReference type="EMBL" id="DVMU01000112">
    <property type="protein sequence ID" value="HIU33926.1"/>
    <property type="molecule type" value="Genomic_DNA"/>
</dbReference>
<feature type="transmembrane region" description="Helical" evidence="7">
    <location>
        <begin position="12"/>
        <end position="31"/>
    </location>
</feature>
<accession>A0A9D1LCN4</accession>
<evidence type="ECO:0000256" key="3">
    <source>
        <dbReference type="ARBA" id="ARBA00022475"/>
    </source>
</evidence>
<dbReference type="Proteomes" id="UP000824072">
    <property type="component" value="Unassembled WGS sequence"/>
</dbReference>
<dbReference type="PANTHER" id="PTHR43163:SF6">
    <property type="entry name" value="DIPEPTIDE TRANSPORT SYSTEM PERMEASE PROTEIN DPPB-RELATED"/>
    <property type="match status" value="1"/>
</dbReference>
<dbReference type="InterPro" id="IPR000515">
    <property type="entry name" value="MetI-like"/>
</dbReference>
<comment type="similarity">
    <text evidence="7">Belongs to the binding-protein-dependent transport system permease family.</text>
</comment>
<feature type="transmembrane region" description="Helical" evidence="7">
    <location>
        <begin position="307"/>
        <end position="333"/>
    </location>
</feature>
<name>A0A9D1LCN4_9FIRM</name>
<evidence type="ECO:0000256" key="1">
    <source>
        <dbReference type="ARBA" id="ARBA00004651"/>
    </source>
</evidence>
<dbReference type="InterPro" id="IPR035906">
    <property type="entry name" value="MetI-like_sf"/>
</dbReference>
<reference evidence="9" key="1">
    <citation type="submission" date="2020-10" db="EMBL/GenBank/DDBJ databases">
        <authorList>
            <person name="Gilroy R."/>
        </authorList>
    </citation>
    <scope>NUCLEOTIDE SEQUENCE</scope>
    <source>
        <strain evidence="9">ChiHcec3-11533</strain>
    </source>
</reference>
<evidence type="ECO:0000256" key="6">
    <source>
        <dbReference type="ARBA" id="ARBA00023136"/>
    </source>
</evidence>
<reference evidence="9" key="2">
    <citation type="journal article" date="2021" name="PeerJ">
        <title>Extensive microbial diversity within the chicken gut microbiome revealed by metagenomics and culture.</title>
        <authorList>
            <person name="Gilroy R."/>
            <person name="Ravi A."/>
            <person name="Getino M."/>
            <person name="Pursley I."/>
            <person name="Horton D.L."/>
            <person name="Alikhan N.F."/>
            <person name="Baker D."/>
            <person name="Gharbi K."/>
            <person name="Hall N."/>
            <person name="Watson M."/>
            <person name="Adriaenssens E.M."/>
            <person name="Foster-Nyarko E."/>
            <person name="Jarju S."/>
            <person name="Secka A."/>
            <person name="Antonio M."/>
            <person name="Oren A."/>
            <person name="Chaudhuri R.R."/>
            <person name="La Ragione R."/>
            <person name="Hildebrand F."/>
            <person name="Pallen M.J."/>
        </authorList>
    </citation>
    <scope>NUCLEOTIDE SEQUENCE</scope>
    <source>
        <strain evidence="9">ChiHcec3-11533</strain>
    </source>
</reference>
<dbReference type="AlphaFoldDB" id="A0A9D1LCN4"/>
<keyword evidence="4 7" id="KW-0812">Transmembrane</keyword>
<evidence type="ECO:0000313" key="10">
    <source>
        <dbReference type="Proteomes" id="UP000824072"/>
    </source>
</evidence>
<proteinExistence type="inferred from homology"/>